<dbReference type="EMBL" id="JANJYJ010000007">
    <property type="protein sequence ID" value="KAK3198682.1"/>
    <property type="molecule type" value="Genomic_DNA"/>
</dbReference>
<organism evidence="1 2">
    <name type="scientific">Dipteronia sinensis</name>
    <dbReference type="NCBI Taxonomy" id="43782"/>
    <lineage>
        <taxon>Eukaryota</taxon>
        <taxon>Viridiplantae</taxon>
        <taxon>Streptophyta</taxon>
        <taxon>Embryophyta</taxon>
        <taxon>Tracheophyta</taxon>
        <taxon>Spermatophyta</taxon>
        <taxon>Magnoliopsida</taxon>
        <taxon>eudicotyledons</taxon>
        <taxon>Gunneridae</taxon>
        <taxon>Pentapetalae</taxon>
        <taxon>rosids</taxon>
        <taxon>malvids</taxon>
        <taxon>Sapindales</taxon>
        <taxon>Sapindaceae</taxon>
        <taxon>Hippocastanoideae</taxon>
        <taxon>Acereae</taxon>
        <taxon>Dipteronia</taxon>
    </lineage>
</organism>
<proteinExistence type="predicted"/>
<dbReference type="PANTHER" id="PTHR35694:SF1">
    <property type="entry name" value="DENEDDYLASE"/>
    <property type="match status" value="1"/>
</dbReference>
<dbReference type="Proteomes" id="UP001281410">
    <property type="component" value="Unassembled WGS sequence"/>
</dbReference>
<evidence type="ECO:0000313" key="1">
    <source>
        <dbReference type="EMBL" id="KAK3198682.1"/>
    </source>
</evidence>
<protein>
    <submittedName>
        <fullName evidence="1">Uncharacterized protein</fullName>
    </submittedName>
</protein>
<reference evidence="1" key="1">
    <citation type="journal article" date="2023" name="Plant J.">
        <title>Genome sequences and population genomics provide insights into the demographic history, inbreeding, and mutation load of two 'living fossil' tree species of Dipteronia.</title>
        <authorList>
            <person name="Feng Y."/>
            <person name="Comes H.P."/>
            <person name="Chen J."/>
            <person name="Zhu S."/>
            <person name="Lu R."/>
            <person name="Zhang X."/>
            <person name="Li P."/>
            <person name="Qiu J."/>
            <person name="Olsen K.M."/>
            <person name="Qiu Y."/>
        </authorList>
    </citation>
    <scope>NUCLEOTIDE SEQUENCE</scope>
    <source>
        <strain evidence="1">NBL</strain>
    </source>
</reference>
<accession>A0AAE0A1U8</accession>
<evidence type="ECO:0000313" key="2">
    <source>
        <dbReference type="Proteomes" id="UP001281410"/>
    </source>
</evidence>
<gene>
    <name evidence="1" type="ORF">Dsin_022097</name>
</gene>
<name>A0AAE0A1U8_9ROSI</name>
<dbReference type="PANTHER" id="PTHR35694">
    <property type="entry name" value="DENEDDYLASE"/>
    <property type="match status" value="1"/>
</dbReference>
<dbReference type="AlphaFoldDB" id="A0AAE0A1U8"/>
<sequence length="87" mass="10041">MVPASFTLSSSDEWVVSMLAQVVCMSALQSTERHFLDDLSMRNYSKIFSWFRKPKKLVSNDSSVIIYKLFEDELIENAKSLLETLFP</sequence>
<keyword evidence="2" id="KW-1185">Reference proteome</keyword>
<comment type="caution">
    <text evidence="1">The sequence shown here is derived from an EMBL/GenBank/DDBJ whole genome shotgun (WGS) entry which is preliminary data.</text>
</comment>